<dbReference type="InterPro" id="IPR003772">
    <property type="entry name" value="YceD"/>
</dbReference>
<keyword evidence="2" id="KW-1185">Reference proteome</keyword>
<evidence type="ECO:0000313" key="2">
    <source>
        <dbReference type="Proteomes" id="UP000241048"/>
    </source>
</evidence>
<comment type="caution">
    <text evidence="1">The sequence shown here is derived from an EMBL/GenBank/DDBJ whole genome shotgun (WGS) entry which is preliminary data.</text>
</comment>
<dbReference type="PANTHER" id="PTHR34374:SF1">
    <property type="entry name" value="LARGE RIBOSOMAL RNA SUBUNIT ACCUMULATION PROTEIN YCED HOMOLOG 1, CHLOROPLASTIC"/>
    <property type="match status" value="1"/>
</dbReference>
<gene>
    <name evidence="1" type="ORF">C7U56_00645</name>
</gene>
<dbReference type="EMBL" id="PYLO01000001">
    <property type="protein sequence ID" value="PST38502.1"/>
    <property type="molecule type" value="Genomic_DNA"/>
</dbReference>
<name>A0A2T3FTA9_9CLOT</name>
<dbReference type="AlphaFoldDB" id="A0A2T3FTA9"/>
<reference evidence="1 2" key="1">
    <citation type="submission" date="2018-03" db="EMBL/GenBank/DDBJ databases">
        <title>Lachnoclostridium SNUG30386 gen.nov., sp.nov., isolated from human faeces.</title>
        <authorList>
            <person name="Seo B."/>
            <person name="Jeon K."/>
            <person name="Ko G."/>
        </authorList>
    </citation>
    <scope>NUCLEOTIDE SEQUENCE [LARGE SCALE GENOMIC DNA]</scope>
    <source>
        <strain evidence="1 2">SNUG30386</strain>
    </source>
</reference>
<dbReference type="RefSeq" id="WP_022360443.1">
    <property type="nucleotide sequence ID" value="NZ_CAUWBW010000035.1"/>
</dbReference>
<dbReference type="GeneID" id="79839506"/>
<protein>
    <submittedName>
        <fullName evidence="1">DUF177 domain-containing protein</fullName>
    </submittedName>
</protein>
<dbReference type="PANTHER" id="PTHR34374">
    <property type="entry name" value="LARGE RIBOSOMAL RNA SUBUNIT ACCUMULATION PROTEIN YCED HOMOLOG 1, CHLOROPLASTIC"/>
    <property type="match status" value="1"/>
</dbReference>
<evidence type="ECO:0000313" key="1">
    <source>
        <dbReference type="EMBL" id="PST38502.1"/>
    </source>
</evidence>
<dbReference type="Proteomes" id="UP000241048">
    <property type="component" value="Unassembled WGS sequence"/>
</dbReference>
<proteinExistence type="predicted"/>
<accession>A0A2T3FTA9</accession>
<dbReference type="Pfam" id="PF02620">
    <property type="entry name" value="YceD"/>
    <property type="match status" value="1"/>
</dbReference>
<sequence>MLIHLSELFNCEGRKKVYTVETALDSVDFDGETFQIEKAEPFELELTAKTRHKYTMSGHATLTVGGHCARCLEPVSFDCELDFGREFEVQDGQEESLDDEPFMKGYNLDVDQLVCNELLLSLPMKVLCREDCKGICNRCGTNLNLRTCTCDTRSLDPRMSVIQEIFNEFKEV</sequence>
<organism evidence="1 2">
    <name type="scientific">Clostridium fessum</name>
    <dbReference type="NCBI Taxonomy" id="2126740"/>
    <lineage>
        <taxon>Bacteria</taxon>
        <taxon>Bacillati</taxon>
        <taxon>Bacillota</taxon>
        <taxon>Clostridia</taxon>
        <taxon>Eubacteriales</taxon>
        <taxon>Clostridiaceae</taxon>
        <taxon>Clostridium</taxon>
    </lineage>
</organism>